<dbReference type="GO" id="GO:0005886">
    <property type="term" value="C:plasma membrane"/>
    <property type="evidence" value="ECO:0007669"/>
    <property type="project" value="UniProtKB-SubCell"/>
</dbReference>
<keyword evidence="7" id="KW-0325">Glycoprotein</keyword>
<proteinExistence type="predicted"/>
<evidence type="ECO:0000256" key="9">
    <source>
        <dbReference type="SAM" id="SignalP"/>
    </source>
</evidence>
<evidence type="ECO:0000313" key="11">
    <source>
        <dbReference type="RefSeq" id="XP_035449730.2"/>
    </source>
</evidence>
<evidence type="ECO:0000256" key="1">
    <source>
        <dbReference type="ARBA" id="ARBA00004651"/>
    </source>
</evidence>
<organism evidence="10 11">
    <name type="scientific">Spodoptera frugiperda</name>
    <name type="common">Fall armyworm</name>
    <dbReference type="NCBI Taxonomy" id="7108"/>
    <lineage>
        <taxon>Eukaryota</taxon>
        <taxon>Metazoa</taxon>
        <taxon>Ecdysozoa</taxon>
        <taxon>Arthropoda</taxon>
        <taxon>Hexapoda</taxon>
        <taxon>Insecta</taxon>
        <taxon>Pterygota</taxon>
        <taxon>Neoptera</taxon>
        <taxon>Endopterygota</taxon>
        <taxon>Lepidoptera</taxon>
        <taxon>Glossata</taxon>
        <taxon>Ditrysia</taxon>
        <taxon>Noctuoidea</taxon>
        <taxon>Noctuidae</taxon>
        <taxon>Amphipyrinae</taxon>
        <taxon>Spodoptera</taxon>
    </lineage>
</organism>
<evidence type="ECO:0000256" key="3">
    <source>
        <dbReference type="ARBA" id="ARBA00022692"/>
    </source>
</evidence>
<evidence type="ECO:0000256" key="2">
    <source>
        <dbReference type="ARBA" id="ARBA00022475"/>
    </source>
</evidence>
<dbReference type="RefSeq" id="XP_035449730.2">
    <property type="nucleotide sequence ID" value="XM_035593837.2"/>
</dbReference>
<dbReference type="OrthoDB" id="7457888at2759"/>
<dbReference type="InterPro" id="IPR052192">
    <property type="entry name" value="Insect_Ionotropic_Sensory_Rcpt"/>
</dbReference>
<evidence type="ECO:0000256" key="6">
    <source>
        <dbReference type="ARBA" id="ARBA00023170"/>
    </source>
</evidence>
<keyword evidence="5 8" id="KW-0472">Membrane</keyword>
<name>A0A9R0DE96_SPOFR</name>
<evidence type="ECO:0000256" key="7">
    <source>
        <dbReference type="ARBA" id="ARBA00023180"/>
    </source>
</evidence>
<feature type="transmembrane region" description="Helical" evidence="8">
    <location>
        <begin position="556"/>
        <end position="577"/>
    </location>
</feature>
<keyword evidence="4 8" id="KW-1133">Transmembrane helix</keyword>
<evidence type="ECO:0000256" key="8">
    <source>
        <dbReference type="SAM" id="Phobius"/>
    </source>
</evidence>
<feature type="transmembrane region" description="Helical" evidence="8">
    <location>
        <begin position="321"/>
        <end position="343"/>
    </location>
</feature>
<feature type="transmembrane region" description="Helical" evidence="8">
    <location>
        <begin position="373"/>
        <end position="394"/>
    </location>
</feature>
<dbReference type="PANTHER" id="PTHR42643">
    <property type="entry name" value="IONOTROPIC RECEPTOR 20A-RELATED"/>
    <property type="match status" value="1"/>
</dbReference>
<dbReference type="GeneID" id="118275763"/>
<comment type="subcellular location">
    <subcellularLocation>
        <location evidence="1">Cell membrane</location>
        <topology evidence="1">Multi-pass membrane protein</topology>
    </subcellularLocation>
</comment>
<dbReference type="PANTHER" id="PTHR42643:SF24">
    <property type="entry name" value="IONOTROPIC RECEPTOR 60A"/>
    <property type="match status" value="1"/>
</dbReference>
<gene>
    <name evidence="11" type="primary">LOC118275763</name>
</gene>
<feature type="signal peptide" evidence="9">
    <location>
        <begin position="1"/>
        <end position="17"/>
    </location>
</feature>
<dbReference type="SUPFAM" id="SSF53850">
    <property type="entry name" value="Periplasmic binding protein-like II"/>
    <property type="match status" value="1"/>
</dbReference>
<keyword evidence="6" id="KW-0675">Receptor</keyword>
<keyword evidence="3 8" id="KW-0812">Transmembrane</keyword>
<evidence type="ECO:0000256" key="5">
    <source>
        <dbReference type="ARBA" id="ARBA00023136"/>
    </source>
</evidence>
<sequence length="600" mass="69373">MGTIIFTLLSILISTSALIKINQYDDKGLTSCITKMVADIDYKKNSRLMDITLMNMNNDLQLSTIYQVEGARFISRRFYWDTDNISNVIYIVMSKDYLELANGLSKVISDKFWNPSAIFIIVVQNLREYSIHNVTDLLHTYNIFHKVSVISRDGDGYAIYKYNLTKPGYCLKAGHLKLWSQCSDYCSEKKIPPINIGSIRGCRYKFIARNLWPFTNFDTNLKGTEQFIISLFQKKYGVNIDLMEFTKVNKYGTPIDNATLIMIEKVENNKVEGVVGGYAIDSSNVGKNITHLYPMTIDYIRVVLARANFVDQWSAILSQSLITFIVISFLFVIFCLAAIFLSLFHSRNDVSRDILIIFGYLLNKTAVKRTASGWPQVCIFTTILFMAFLIPYAIQANLFSVTTRPVRGYEPKQFEDLKGYKPVLYSEWLRRKDFIDSYDCGTRIDCLLMVKNNPEKLFYTLISYLHLWIYQWWLADSHCNLAIYPLREPYMTIYRTIYLRRGSALMNPFNSFITEIASSGILKKHASDISYREQVKCKSHSSFSIYVPLKLSNFKYIFMILIGGYCLSLLIFIYEVWAGSQRKLKGDNHLPTKPIQSQWT</sequence>
<keyword evidence="10" id="KW-1185">Reference proteome</keyword>
<keyword evidence="9" id="KW-0732">Signal</keyword>
<accession>A0A9R0DE96</accession>
<dbReference type="AlphaFoldDB" id="A0A9R0DE96"/>
<feature type="chain" id="PRO_5040149812" evidence="9">
    <location>
        <begin position="18"/>
        <end position="600"/>
    </location>
</feature>
<keyword evidence="2" id="KW-1003">Cell membrane</keyword>
<evidence type="ECO:0000313" key="10">
    <source>
        <dbReference type="Proteomes" id="UP000829999"/>
    </source>
</evidence>
<protein>
    <submittedName>
        <fullName evidence="11">Uncharacterized protein LOC118275763</fullName>
    </submittedName>
</protein>
<dbReference type="Proteomes" id="UP000829999">
    <property type="component" value="Chromosome 8"/>
</dbReference>
<reference evidence="11" key="1">
    <citation type="submission" date="2025-08" db="UniProtKB">
        <authorList>
            <consortium name="RefSeq"/>
        </authorList>
    </citation>
    <scope>IDENTIFICATION</scope>
    <source>
        <tissue evidence="11">Whole larval tissue</tissue>
    </source>
</reference>
<evidence type="ECO:0000256" key="4">
    <source>
        <dbReference type="ARBA" id="ARBA00022989"/>
    </source>
</evidence>